<keyword evidence="2 6" id="KW-0812">Transmembrane</keyword>
<feature type="transmembrane region" description="Helical" evidence="6">
    <location>
        <begin position="30"/>
        <end position="52"/>
    </location>
</feature>
<dbReference type="PANTHER" id="PTHR21576">
    <property type="entry name" value="UNCHARACTERIZED NODULIN-LIKE PROTEIN"/>
    <property type="match status" value="1"/>
</dbReference>
<dbReference type="Proteomes" id="UP001140206">
    <property type="component" value="Chromosome 5"/>
</dbReference>
<dbReference type="InterPro" id="IPR036259">
    <property type="entry name" value="MFS_trans_sf"/>
</dbReference>
<evidence type="ECO:0000256" key="4">
    <source>
        <dbReference type="ARBA" id="ARBA00023136"/>
    </source>
</evidence>
<evidence type="ECO:0000256" key="3">
    <source>
        <dbReference type="ARBA" id="ARBA00022989"/>
    </source>
</evidence>
<dbReference type="InterPro" id="IPR010658">
    <property type="entry name" value="Nodulin-like"/>
</dbReference>
<evidence type="ECO:0000256" key="5">
    <source>
        <dbReference type="SAM" id="MobiDB-lite"/>
    </source>
</evidence>
<feature type="region of interest" description="Disordered" evidence="5">
    <location>
        <begin position="300"/>
        <end position="319"/>
    </location>
</feature>
<gene>
    <name evidence="8" type="ORF">LUZ62_080614</name>
</gene>
<keyword evidence="3 6" id="KW-1133">Transmembrane helix</keyword>
<evidence type="ECO:0000256" key="2">
    <source>
        <dbReference type="ARBA" id="ARBA00022692"/>
    </source>
</evidence>
<reference evidence="8" key="1">
    <citation type="submission" date="2022-08" db="EMBL/GenBank/DDBJ databases">
        <authorList>
            <person name="Marques A."/>
        </authorList>
    </citation>
    <scope>NUCLEOTIDE SEQUENCE</scope>
    <source>
        <strain evidence="8">RhyPub2mFocal</strain>
        <tissue evidence="8">Leaves</tissue>
    </source>
</reference>
<keyword evidence="9" id="KW-1185">Reference proteome</keyword>
<feature type="domain" description="Nodulin-like" evidence="7">
    <location>
        <begin position="29"/>
        <end position="276"/>
    </location>
</feature>
<sequence>MVFAGGVDGAVPMRQILTPRFAVQVVRSRWFMVFACLLIMAAAGATYIFSIYSKDIKKELGYNQQTLNTLSFFKDVGTNVGILSGLINEVTPPWVVLAIGAAMNLFGYIMIYLAITGRIAAPQVWMMCLYICIGANSQAFANTGALVTCVKNFPESRGTVLGLLKGFLGLSGVIFTQLYLAIYGDDSKSLVLLIAWLPAAISIIFVYTVRIIPYTSSVAARNTKPFFWFLYISIALAVFLLIMTIVQKVVQFSHSAYVLSAFISTIFLFLPLGVVIKEEVKTLIQRNKELEGPPTITIETPHTAPSSLSKASPLPKPVKSPSSKGISCITNMFKPPTMGDDYSILQALVSVDMLILVFVSICGLGGTLTAIDNMGQIGQSLRYPAKSINTFVSLISIWNYAGRVTAGYVSEIVLSKYKFPRPLALTLVLLLACGLSLSCFYSHVPIGLYILNVRVTGHLYDVEAHKQNAGKDLTCIGVQCFKKSFIIITAVTAVGAVVSFMLVWRTRKFYGGDIYAKYRESAAIHEVDSSTEMTVHGEKSENTENNEKNDVWPKESGNANKVQEGG</sequence>
<feature type="transmembrane region" description="Helical" evidence="6">
    <location>
        <begin position="423"/>
        <end position="444"/>
    </location>
</feature>
<dbReference type="Pfam" id="PF06813">
    <property type="entry name" value="Nodulin-like"/>
    <property type="match status" value="1"/>
</dbReference>
<feature type="transmembrane region" description="Helical" evidence="6">
    <location>
        <begin position="160"/>
        <end position="183"/>
    </location>
</feature>
<feature type="transmembrane region" description="Helical" evidence="6">
    <location>
        <begin position="94"/>
        <end position="115"/>
    </location>
</feature>
<feature type="transmembrane region" description="Helical" evidence="6">
    <location>
        <begin position="226"/>
        <end position="245"/>
    </location>
</feature>
<evidence type="ECO:0000259" key="7">
    <source>
        <dbReference type="Pfam" id="PF06813"/>
    </source>
</evidence>
<feature type="compositionally biased region" description="Low complexity" evidence="5">
    <location>
        <begin position="304"/>
        <end position="319"/>
    </location>
</feature>
<comment type="caution">
    <text evidence="8">The sequence shown here is derived from an EMBL/GenBank/DDBJ whole genome shotgun (WGS) entry which is preliminary data.</text>
</comment>
<evidence type="ECO:0000256" key="6">
    <source>
        <dbReference type="SAM" id="Phobius"/>
    </source>
</evidence>
<evidence type="ECO:0000313" key="9">
    <source>
        <dbReference type="Proteomes" id="UP001140206"/>
    </source>
</evidence>
<organism evidence="8 9">
    <name type="scientific">Rhynchospora pubera</name>
    <dbReference type="NCBI Taxonomy" id="906938"/>
    <lineage>
        <taxon>Eukaryota</taxon>
        <taxon>Viridiplantae</taxon>
        <taxon>Streptophyta</taxon>
        <taxon>Embryophyta</taxon>
        <taxon>Tracheophyta</taxon>
        <taxon>Spermatophyta</taxon>
        <taxon>Magnoliopsida</taxon>
        <taxon>Liliopsida</taxon>
        <taxon>Poales</taxon>
        <taxon>Cyperaceae</taxon>
        <taxon>Cyperoideae</taxon>
        <taxon>Rhynchosporeae</taxon>
        <taxon>Rhynchospora</taxon>
    </lineage>
</organism>
<protein>
    <submittedName>
        <fullName evidence="8">Major facilitator superfamily protein</fullName>
    </submittedName>
</protein>
<feature type="compositionally biased region" description="Basic and acidic residues" evidence="5">
    <location>
        <begin position="535"/>
        <end position="553"/>
    </location>
</feature>
<name>A0AAV8BTA5_9POAL</name>
<dbReference type="SUPFAM" id="SSF103473">
    <property type="entry name" value="MFS general substrate transporter"/>
    <property type="match status" value="2"/>
</dbReference>
<dbReference type="EMBL" id="JAMFTS010000005">
    <property type="protein sequence ID" value="KAJ4746209.1"/>
    <property type="molecule type" value="Genomic_DNA"/>
</dbReference>
<feature type="transmembrane region" description="Helical" evidence="6">
    <location>
        <begin position="190"/>
        <end position="214"/>
    </location>
</feature>
<evidence type="ECO:0000313" key="8">
    <source>
        <dbReference type="EMBL" id="KAJ4746209.1"/>
    </source>
</evidence>
<dbReference type="GO" id="GO:0016020">
    <property type="term" value="C:membrane"/>
    <property type="evidence" value="ECO:0007669"/>
    <property type="project" value="UniProtKB-SubCell"/>
</dbReference>
<evidence type="ECO:0000256" key="1">
    <source>
        <dbReference type="ARBA" id="ARBA00004141"/>
    </source>
</evidence>
<feature type="transmembrane region" description="Helical" evidence="6">
    <location>
        <begin position="485"/>
        <end position="504"/>
    </location>
</feature>
<proteinExistence type="predicted"/>
<dbReference type="PANTHER" id="PTHR21576:SF84">
    <property type="entry name" value="FAMILY PROTEIN, PUTATIVE, EXPRESSED-RELATED"/>
    <property type="match status" value="1"/>
</dbReference>
<feature type="region of interest" description="Disordered" evidence="5">
    <location>
        <begin position="529"/>
        <end position="566"/>
    </location>
</feature>
<keyword evidence="4 6" id="KW-0472">Membrane</keyword>
<dbReference type="AlphaFoldDB" id="A0AAV8BTA5"/>
<feature type="transmembrane region" description="Helical" evidence="6">
    <location>
        <begin position="257"/>
        <end position="276"/>
    </location>
</feature>
<feature type="compositionally biased region" description="Polar residues" evidence="5">
    <location>
        <begin position="557"/>
        <end position="566"/>
    </location>
</feature>
<feature type="transmembrane region" description="Helical" evidence="6">
    <location>
        <begin position="344"/>
        <end position="371"/>
    </location>
</feature>
<comment type="subcellular location">
    <subcellularLocation>
        <location evidence="1">Membrane</location>
        <topology evidence="1">Multi-pass membrane protein</topology>
    </subcellularLocation>
</comment>
<accession>A0AAV8BTA5</accession>